<dbReference type="RefSeq" id="WP_185296955.1">
    <property type="nucleotide sequence ID" value="NZ_CP045702.1"/>
</dbReference>
<gene>
    <name evidence="2" type="ORF">F0344_00990</name>
</gene>
<organism evidence="2 3">
    <name type="scientific">Streptomyces finlayi</name>
    <dbReference type="NCBI Taxonomy" id="67296"/>
    <lineage>
        <taxon>Bacteria</taxon>
        <taxon>Bacillati</taxon>
        <taxon>Actinomycetota</taxon>
        <taxon>Actinomycetes</taxon>
        <taxon>Kitasatosporales</taxon>
        <taxon>Streptomycetaceae</taxon>
        <taxon>Streptomyces</taxon>
    </lineage>
</organism>
<dbReference type="AlphaFoldDB" id="A0A7G7BDH2"/>
<sequence length="100" mass="10610">MALQVGQQALWKAQLIRNSEVRLGQGAHQPLKEVGLMPGLLAIGAITSIGFGAILVFAVDWQWDGADRPLVGLIMMGVGMLALVAATSMYGEASRSDRMS</sequence>
<keyword evidence="1" id="KW-0812">Transmembrane</keyword>
<keyword evidence="1" id="KW-1133">Transmembrane helix</keyword>
<feature type="transmembrane region" description="Helical" evidence="1">
    <location>
        <begin position="70"/>
        <end position="90"/>
    </location>
</feature>
<name>A0A7G7BDH2_9ACTN</name>
<keyword evidence="3" id="KW-1185">Reference proteome</keyword>
<evidence type="ECO:0000313" key="3">
    <source>
        <dbReference type="Proteomes" id="UP000515307"/>
    </source>
</evidence>
<reference evidence="3" key="1">
    <citation type="submission" date="2019-10" db="EMBL/GenBank/DDBJ databases">
        <title>Antimicrobial potential of Antarctic Bacteria.</title>
        <authorList>
            <person name="Benaud N."/>
            <person name="Edwards R.J."/>
            <person name="Ferrari B.C."/>
        </authorList>
    </citation>
    <scope>NUCLEOTIDE SEQUENCE [LARGE SCALE GENOMIC DNA]</scope>
    <source>
        <strain evidence="3">NBSH44</strain>
    </source>
</reference>
<protein>
    <submittedName>
        <fullName evidence="2">Uncharacterized protein</fullName>
    </submittedName>
</protein>
<evidence type="ECO:0000256" key="1">
    <source>
        <dbReference type="SAM" id="Phobius"/>
    </source>
</evidence>
<keyword evidence="1" id="KW-0472">Membrane</keyword>
<feature type="transmembrane region" description="Helical" evidence="1">
    <location>
        <begin position="39"/>
        <end position="58"/>
    </location>
</feature>
<proteinExistence type="predicted"/>
<dbReference type="KEGG" id="sfiy:F0344_00990"/>
<dbReference type="Proteomes" id="UP000515307">
    <property type="component" value="Chromosome"/>
</dbReference>
<dbReference type="EMBL" id="CP045702">
    <property type="protein sequence ID" value="QNE73387.1"/>
    <property type="molecule type" value="Genomic_DNA"/>
</dbReference>
<evidence type="ECO:0000313" key="2">
    <source>
        <dbReference type="EMBL" id="QNE73387.1"/>
    </source>
</evidence>
<accession>A0A7G7BDH2</accession>